<dbReference type="GO" id="GO:0006506">
    <property type="term" value="P:GPI anchor biosynthetic process"/>
    <property type="evidence" value="ECO:0007669"/>
    <property type="project" value="UniProtKB-UniPathway"/>
</dbReference>
<dbReference type="STRING" id="177199.A0A420YNB7"/>
<dbReference type="EC" id="2.4.1.-" evidence="12"/>
<keyword evidence="7 12" id="KW-0808">Transferase</keyword>
<comment type="function">
    <text evidence="12">Mannosyltransferase involved in glycosylphosphatidylinositol-anchor biosynthesis.</text>
</comment>
<feature type="transmembrane region" description="Helical" evidence="12">
    <location>
        <begin position="306"/>
        <end position="325"/>
    </location>
</feature>
<evidence type="ECO:0000256" key="11">
    <source>
        <dbReference type="ARBA" id="ARBA00023136"/>
    </source>
</evidence>
<proteinExistence type="inferred from homology"/>
<comment type="pathway">
    <text evidence="2 12">Glycolipid biosynthesis; glycosylphosphatidylinositol-anchor biosynthesis.</text>
</comment>
<evidence type="ECO:0000256" key="1">
    <source>
        <dbReference type="ARBA" id="ARBA00004477"/>
    </source>
</evidence>
<dbReference type="PANTHER" id="PTHR12468">
    <property type="entry name" value="GPI MANNOSYLTRANSFERASE 2"/>
    <property type="match status" value="1"/>
</dbReference>
<evidence type="ECO:0000256" key="8">
    <source>
        <dbReference type="ARBA" id="ARBA00022692"/>
    </source>
</evidence>
<dbReference type="AlphaFoldDB" id="A0A420YNB7"/>
<name>A0A420YNB7_9PEZI</name>
<dbReference type="PANTHER" id="PTHR12468:SF2">
    <property type="entry name" value="GPI MANNOSYLTRANSFERASE 2"/>
    <property type="match status" value="1"/>
</dbReference>
<keyword evidence="10 12" id="KW-1133">Transmembrane helix</keyword>
<keyword evidence="11 12" id="KW-0472">Membrane</keyword>
<dbReference type="Proteomes" id="UP000275385">
    <property type="component" value="Unassembled WGS sequence"/>
</dbReference>
<dbReference type="OrthoDB" id="10252502at2759"/>
<comment type="subcellular location">
    <subcellularLocation>
        <location evidence="1 12">Endoplasmic reticulum membrane</location>
        <topology evidence="1 12">Multi-pass membrane protein</topology>
    </subcellularLocation>
</comment>
<protein>
    <recommendedName>
        <fullName evidence="4 12">GPI mannosyltransferase 2</fullName>
        <ecNumber evidence="12">2.4.1.-</ecNumber>
    </recommendedName>
</protein>
<sequence length="425" mass="46217">MLVQAAARRPVRSLVTAFLAWKTFLFLIAAGSLVGGAYDTSSSLALDGSGNSTGTPTIIARLTSWDAVYFTKVARRGYLFEQEWAFGCGLPIVVSCLIRGLSFLGFGDRAWLESAVGILVANVSHLLSALVLNSLGRVLLGDDKLALVGALLHIISPAGLFLSAPYAESTFALLSFTGYLFFAKSFLVHRALTRDVQLLLSGVLFGLATAFRSNGLSHGVPFAWECLHQLAIVPRRRTLEAGRKLIVLGIGGLCVAAGSVVPQFVAYQRICAGQDTDGLRPWCQGHLPSIYGFVQQHYWNNGFLRYWTLSNVPLFNLGAPMLYLMARSGLDLLVETRSKDGRNPGIVRLVQSAAGAQVMVATLIFINSHVQIISRVSSGYPLWYLWLARCLFDDARLRIGNGFVTFMIMYASIQAVLFASFLPPA</sequence>
<feature type="transmembrane region" description="Helical" evidence="12">
    <location>
        <begin position="170"/>
        <end position="188"/>
    </location>
</feature>
<evidence type="ECO:0000256" key="4">
    <source>
        <dbReference type="ARBA" id="ARBA00013795"/>
    </source>
</evidence>
<keyword evidence="6 12" id="KW-0328">Glycosyltransferase</keyword>
<dbReference type="GO" id="GO:0004376">
    <property type="term" value="F:GPI mannosyltransferase activity"/>
    <property type="evidence" value="ECO:0007669"/>
    <property type="project" value="InterPro"/>
</dbReference>
<evidence type="ECO:0000256" key="2">
    <source>
        <dbReference type="ARBA" id="ARBA00004687"/>
    </source>
</evidence>
<reference evidence="13 14" key="1">
    <citation type="submission" date="2018-08" db="EMBL/GenBank/DDBJ databases">
        <title>Draft genome of the lignicolous fungus Coniochaeta pulveracea.</title>
        <authorList>
            <person name="Borstlap C.J."/>
            <person name="De Witt R.N."/>
            <person name="Botha A."/>
            <person name="Volschenk H."/>
        </authorList>
    </citation>
    <scope>NUCLEOTIDE SEQUENCE [LARGE SCALE GENOMIC DNA]</scope>
    <source>
        <strain evidence="13 14">CAB683</strain>
    </source>
</reference>
<evidence type="ECO:0000256" key="5">
    <source>
        <dbReference type="ARBA" id="ARBA00022502"/>
    </source>
</evidence>
<keyword evidence="8 12" id="KW-0812">Transmembrane</keyword>
<feature type="transmembrane region" description="Helical" evidence="12">
    <location>
        <begin position="245"/>
        <end position="265"/>
    </location>
</feature>
<keyword evidence="14" id="KW-1185">Reference proteome</keyword>
<dbReference type="EMBL" id="QVQW01000002">
    <property type="protein sequence ID" value="RKU49295.1"/>
    <property type="molecule type" value="Genomic_DNA"/>
</dbReference>
<evidence type="ECO:0000256" key="10">
    <source>
        <dbReference type="ARBA" id="ARBA00022989"/>
    </source>
</evidence>
<feature type="transmembrane region" description="Helical" evidence="12">
    <location>
        <begin position="372"/>
        <end position="392"/>
    </location>
</feature>
<evidence type="ECO:0000256" key="6">
    <source>
        <dbReference type="ARBA" id="ARBA00022676"/>
    </source>
</evidence>
<dbReference type="GO" id="GO:0005789">
    <property type="term" value="C:endoplasmic reticulum membrane"/>
    <property type="evidence" value="ECO:0007669"/>
    <property type="project" value="UniProtKB-SubCell"/>
</dbReference>
<gene>
    <name evidence="13" type="primary">GPI18</name>
    <name evidence="13" type="ORF">DL546_009788</name>
</gene>
<feature type="transmembrane region" description="Helical" evidence="12">
    <location>
        <begin position="18"/>
        <end position="38"/>
    </location>
</feature>
<dbReference type="UniPathway" id="UPA00196"/>
<evidence type="ECO:0000256" key="12">
    <source>
        <dbReference type="RuleBase" id="RU363112"/>
    </source>
</evidence>
<dbReference type="InterPro" id="IPR007315">
    <property type="entry name" value="PIG-V/Gpi18"/>
</dbReference>
<evidence type="ECO:0000256" key="9">
    <source>
        <dbReference type="ARBA" id="ARBA00022824"/>
    </source>
</evidence>
<feature type="transmembrane region" description="Helical" evidence="12">
    <location>
        <begin position="346"/>
        <end position="366"/>
    </location>
</feature>
<dbReference type="Pfam" id="PF04188">
    <property type="entry name" value="Mannosyl_trans2"/>
    <property type="match status" value="1"/>
</dbReference>
<evidence type="ECO:0000256" key="7">
    <source>
        <dbReference type="ARBA" id="ARBA00022679"/>
    </source>
</evidence>
<dbReference type="GO" id="GO:0031501">
    <property type="term" value="C:mannosyltransferase complex"/>
    <property type="evidence" value="ECO:0007669"/>
    <property type="project" value="TreeGrafter"/>
</dbReference>
<comment type="caution">
    <text evidence="13">The sequence shown here is derived from an EMBL/GenBank/DDBJ whole genome shotgun (WGS) entry which is preliminary data.</text>
</comment>
<comment type="similarity">
    <text evidence="3 12">Belongs to the PIGV family.</text>
</comment>
<dbReference type="GO" id="GO:0000009">
    <property type="term" value="F:alpha-1,6-mannosyltransferase activity"/>
    <property type="evidence" value="ECO:0007669"/>
    <property type="project" value="InterPro"/>
</dbReference>
<feature type="transmembrane region" description="Helical" evidence="12">
    <location>
        <begin position="110"/>
        <end position="133"/>
    </location>
</feature>
<keyword evidence="9 12" id="KW-0256">Endoplasmic reticulum</keyword>
<organism evidence="13 14">
    <name type="scientific">Coniochaeta pulveracea</name>
    <dbReference type="NCBI Taxonomy" id="177199"/>
    <lineage>
        <taxon>Eukaryota</taxon>
        <taxon>Fungi</taxon>
        <taxon>Dikarya</taxon>
        <taxon>Ascomycota</taxon>
        <taxon>Pezizomycotina</taxon>
        <taxon>Sordariomycetes</taxon>
        <taxon>Sordariomycetidae</taxon>
        <taxon>Coniochaetales</taxon>
        <taxon>Coniochaetaceae</taxon>
        <taxon>Coniochaeta</taxon>
    </lineage>
</organism>
<keyword evidence="5 12" id="KW-0337">GPI-anchor biosynthesis</keyword>
<accession>A0A420YNB7</accession>
<evidence type="ECO:0000313" key="14">
    <source>
        <dbReference type="Proteomes" id="UP000275385"/>
    </source>
</evidence>
<feature type="transmembrane region" description="Helical" evidence="12">
    <location>
        <begin position="145"/>
        <end position="164"/>
    </location>
</feature>
<evidence type="ECO:0000313" key="13">
    <source>
        <dbReference type="EMBL" id="RKU49295.1"/>
    </source>
</evidence>
<evidence type="ECO:0000256" key="3">
    <source>
        <dbReference type="ARBA" id="ARBA00008698"/>
    </source>
</evidence>
<feature type="transmembrane region" description="Helical" evidence="12">
    <location>
        <begin position="399"/>
        <end position="422"/>
    </location>
</feature>